<dbReference type="GO" id="GO:0015074">
    <property type="term" value="P:DNA integration"/>
    <property type="evidence" value="ECO:0007669"/>
    <property type="project" value="InterPro"/>
</dbReference>
<dbReference type="SUPFAM" id="SSF56349">
    <property type="entry name" value="DNA breaking-rejoining enzymes"/>
    <property type="match status" value="1"/>
</dbReference>
<feature type="domain" description="Tyr recombinase" evidence="2">
    <location>
        <begin position="20"/>
        <end position="226"/>
    </location>
</feature>
<dbReference type="Gene3D" id="1.10.443.10">
    <property type="entry name" value="Intergrase catalytic core"/>
    <property type="match status" value="1"/>
</dbReference>
<comment type="caution">
    <text evidence="3">The sequence shown here is derived from an EMBL/GenBank/DDBJ whole genome shotgun (WGS) entry which is preliminary data.</text>
</comment>
<dbReference type="InterPro" id="IPR013762">
    <property type="entry name" value="Integrase-like_cat_sf"/>
</dbReference>
<dbReference type="InterPro" id="IPR002104">
    <property type="entry name" value="Integrase_catalytic"/>
</dbReference>
<proteinExistence type="predicted"/>
<dbReference type="AlphaFoldDB" id="A0A366DZ52"/>
<accession>A0A366DZ52</accession>
<evidence type="ECO:0000259" key="2">
    <source>
        <dbReference type="PROSITE" id="PS51898"/>
    </source>
</evidence>
<sequence length="245" mass="28745">MKIISESPVDSVDKPKFRNKDIDVYTIEEVRKLLFHLEKAPIHWNIIIKIAITMGLRRSELLGLEFKHFDFDNQLLYVRQAVTYSKTEGLQVHEIKKGNQNHNARKIVVSESLIEPIKKLQEIRQAEKDISPNYWNDDHMFLLCDINGKPYNPSTIKNWWKRFLDRNGLRYIHLHALRHTSATLLINESVHAKIISERLGHSDIRTTMNVYAHVLRQADEIATKKLDSIMLDNKKEEQITTKNND</sequence>
<dbReference type="OrthoDB" id="9803188at2"/>
<name>A0A366DZ52_9BACI</name>
<dbReference type="Pfam" id="PF00589">
    <property type="entry name" value="Phage_integrase"/>
    <property type="match status" value="1"/>
</dbReference>
<gene>
    <name evidence="3" type="ORF">DES48_10891</name>
</gene>
<keyword evidence="4" id="KW-1185">Reference proteome</keyword>
<dbReference type="GO" id="GO:0003677">
    <property type="term" value="F:DNA binding"/>
    <property type="evidence" value="ECO:0007669"/>
    <property type="project" value="InterPro"/>
</dbReference>
<dbReference type="Proteomes" id="UP000252254">
    <property type="component" value="Unassembled WGS sequence"/>
</dbReference>
<dbReference type="PANTHER" id="PTHR30349:SF64">
    <property type="entry name" value="PROPHAGE INTEGRASE INTD-RELATED"/>
    <property type="match status" value="1"/>
</dbReference>
<organism evidence="3 4">
    <name type="scientific">Paraliobacillus ryukyuensis</name>
    <dbReference type="NCBI Taxonomy" id="200904"/>
    <lineage>
        <taxon>Bacteria</taxon>
        <taxon>Bacillati</taxon>
        <taxon>Bacillota</taxon>
        <taxon>Bacilli</taxon>
        <taxon>Bacillales</taxon>
        <taxon>Bacillaceae</taxon>
        <taxon>Paraliobacillus</taxon>
    </lineage>
</organism>
<dbReference type="CDD" id="cd01189">
    <property type="entry name" value="INT_ICEBs1_C_like"/>
    <property type="match status" value="1"/>
</dbReference>
<evidence type="ECO:0000256" key="1">
    <source>
        <dbReference type="ARBA" id="ARBA00023172"/>
    </source>
</evidence>
<dbReference type="EMBL" id="QNRI01000008">
    <property type="protein sequence ID" value="RBO95380.1"/>
    <property type="molecule type" value="Genomic_DNA"/>
</dbReference>
<evidence type="ECO:0000313" key="4">
    <source>
        <dbReference type="Proteomes" id="UP000252254"/>
    </source>
</evidence>
<dbReference type="PANTHER" id="PTHR30349">
    <property type="entry name" value="PHAGE INTEGRASE-RELATED"/>
    <property type="match status" value="1"/>
</dbReference>
<reference evidence="3 4" key="1">
    <citation type="submission" date="2018-06" db="EMBL/GenBank/DDBJ databases">
        <title>Genomic Encyclopedia of Type Strains, Phase IV (KMG-IV): sequencing the most valuable type-strain genomes for metagenomic binning, comparative biology and taxonomic classification.</title>
        <authorList>
            <person name="Goeker M."/>
        </authorList>
    </citation>
    <scope>NUCLEOTIDE SEQUENCE [LARGE SCALE GENOMIC DNA]</scope>
    <source>
        <strain evidence="3 4">DSM 15140</strain>
    </source>
</reference>
<protein>
    <submittedName>
        <fullName evidence="3">Phage integrase family protein</fullName>
    </submittedName>
</protein>
<evidence type="ECO:0000313" key="3">
    <source>
        <dbReference type="EMBL" id="RBO95380.1"/>
    </source>
</evidence>
<keyword evidence="1" id="KW-0233">DNA recombination</keyword>
<dbReference type="PROSITE" id="PS51898">
    <property type="entry name" value="TYR_RECOMBINASE"/>
    <property type="match status" value="1"/>
</dbReference>
<dbReference type="InterPro" id="IPR050090">
    <property type="entry name" value="Tyrosine_recombinase_XerCD"/>
</dbReference>
<dbReference type="GO" id="GO:0006310">
    <property type="term" value="P:DNA recombination"/>
    <property type="evidence" value="ECO:0007669"/>
    <property type="project" value="UniProtKB-KW"/>
</dbReference>
<dbReference type="InterPro" id="IPR011010">
    <property type="entry name" value="DNA_brk_join_enz"/>
</dbReference>
<dbReference type="STRING" id="200904.GCA_900168775_02864"/>
<dbReference type="RefSeq" id="WP_113869387.1">
    <property type="nucleotide sequence ID" value="NZ_BAABQN010000015.1"/>
</dbReference>